<proteinExistence type="predicted"/>
<accession>A0ABQ2EPC6</accession>
<keyword evidence="3" id="KW-1185">Reference proteome</keyword>
<evidence type="ECO:0000256" key="1">
    <source>
        <dbReference type="SAM" id="SignalP"/>
    </source>
</evidence>
<gene>
    <name evidence="2" type="ORF">GCM10008955_11680</name>
</gene>
<protein>
    <submittedName>
        <fullName evidence="2">Uncharacterized protein</fullName>
    </submittedName>
</protein>
<dbReference type="EMBL" id="BMPP01000004">
    <property type="protein sequence ID" value="GGK19943.1"/>
    <property type="molecule type" value="Genomic_DNA"/>
</dbReference>
<organism evidence="2 3">
    <name type="scientific">Deinococcus malanensis</name>
    <dbReference type="NCBI Taxonomy" id="1706855"/>
    <lineage>
        <taxon>Bacteria</taxon>
        <taxon>Thermotogati</taxon>
        <taxon>Deinococcota</taxon>
        <taxon>Deinococci</taxon>
        <taxon>Deinococcales</taxon>
        <taxon>Deinococcaceae</taxon>
        <taxon>Deinococcus</taxon>
    </lineage>
</organism>
<feature type="signal peptide" evidence="1">
    <location>
        <begin position="1"/>
        <end position="27"/>
    </location>
</feature>
<keyword evidence="1" id="KW-0732">Signal</keyword>
<sequence length="143" mass="16029">MNARRVNRPALIALLTLATVGSFSAHSAASRPACDPTGRVMNSLFNRPAGAKRVCSGRKYIAYAAEIQQYYALGVRFEIWTATEGQAARTFDQTLKVKLRQFGYLASEALTNGDVKYNHAQGRGVRISRWTEGNSRYWMLFLY</sequence>
<evidence type="ECO:0000313" key="2">
    <source>
        <dbReference type="EMBL" id="GGK19943.1"/>
    </source>
</evidence>
<feature type="chain" id="PRO_5045668301" evidence="1">
    <location>
        <begin position="28"/>
        <end position="143"/>
    </location>
</feature>
<name>A0ABQ2EPC6_9DEIO</name>
<reference evidence="3" key="1">
    <citation type="journal article" date="2019" name="Int. J. Syst. Evol. Microbiol.">
        <title>The Global Catalogue of Microorganisms (GCM) 10K type strain sequencing project: providing services to taxonomists for standard genome sequencing and annotation.</title>
        <authorList>
            <consortium name="The Broad Institute Genomics Platform"/>
            <consortium name="The Broad Institute Genome Sequencing Center for Infectious Disease"/>
            <person name="Wu L."/>
            <person name="Ma J."/>
        </authorList>
    </citation>
    <scope>NUCLEOTIDE SEQUENCE [LARGE SCALE GENOMIC DNA]</scope>
    <source>
        <strain evidence="3">JCM 30331</strain>
    </source>
</reference>
<evidence type="ECO:0000313" key="3">
    <source>
        <dbReference type="Proteomes" id="UP000647587"/>
    </source>
</evidence>
<comment type="caution">
    <text evidence="2">The sequence shown here is derived from an EMBL/GenBank/DDBJ whole genome shotgun (WGS) entry which is preliminary data.</text>
</comment>
<dbReference type="Proteomes" id="UP000647587">
    <property type="component" value="Unassembled WGS sequence"/>
</dbReference>